<dbReference type="GO" id="GO:0003677">
    <property type="term" value="F:DNA binding"/>
    <property type="evidence" value="ECO:0007669"/>
    <property type="project" value="UniProtKB-UniRule"/>
</dbReference>
<evidence type="ECO:0000259" key="3">
    <source>
        <dbReference type="PROSITE" id="PS50977"/>
    </source>
</evidence>
<protein>
    <recommendedName>
        <fullName evidence="3">HTH tetR-type domain-containing protein</fullName>
    </recommendedName>
</protein>
<feature type="DNA-binding region" description="H-T-H motif" evidence="2">
    <location>
        <begin position="31"/>
        <end position="50"/>
    </location>
</feature>
<dbReference type="PATRIC" id="fig|1114963.3.peg.4462"/>
<feature type="domain" description="HTH tetR-type" evidence="3">
    <location>
        <begin position="8"/>
        <end position="68"/>
    </location>
</feature>
<dbReference type="Gene3D" id="1.10.357.10">
    <property type="entry name" value="Tetracycline Repressor, domain 2"/>
    <property type="match status" value="1"/>
</dbReference>
<comment type="caution">
    <text evidence="4">The sequence shown here is derived from an EMBL/GenBank/DDBJ whole genome shotgun (WGS) entry which is preliminary data.</text>
</comment>
<organism evidence="4 5">
    <name type="scientific">Novosphingobium barchaimii LL02</name>
    <dbReference type="NCBI Taxonomy" id="1114963"/>
    <lineage>
        <taxon>Bacteria</taxon>
        <taxon>Pseudomonadati</taxon>
        <taxon>Pseudomonadota</taxon>
        <taxon>Alphaproteobacteria</taxon>
        <taxon>Sphingomonadales</taxon>
        <taxon>Sphingomonadaceae</taxon>
        <taxon>Novosphingobium</taxon>
    </lineage>
</organism>
<dbReference type="RefSeq" id="WP_059153299.1">
    <property type="nucleotide sequence ID" value="NZ_KQ130458.1"/>
</dbReference>
<sequence length="218" mass="24443">MVREQNKEERRSRILGAAEKLIRELGTVEFSMRELAARAHISHYTSYNLIGNKGTVLYTLLHRAIDRITNLPSQADPNFDPLSYAFDMGDLAVEFYVSDPDFFRPLLRFLFGVSDAELRPAFMNKGVRHWHAVALAIWQSGDLVGHVSPEDFASMINTYFGGALGLWSHDNIDAAVFFAHIRHAMAISLLACGNKQWEARLVAEVAAARAVIRPLSLT</sequence>
<proteinExistence type="predicted"/>
<evidence type="ECO:0000256" key="2">
    <source>
        <dbReference type="PROSITE-ProRule" id="PRU00335"/>
    </source>
</evidence>
<dbReference type="SUPFAM" id="SSF46689">
    <property type="entry name" value="Homeodomain-like"/>
    <property type="match status" value="1"/>
</dbReference>
<evidence type="ECO:0000256" key="1">
    <source>
        <dbReference type="ARBA" id="ARBA00023125"/>
    </source>
</evidence>
<dbReference type="AlphaFoldDB" id="A0A0J7XJZ7"/>
<dbReference type="InterPro" id="IPR009057">
    <property type="entry name" value="Homeodomain-like_sf"/>
</dbReference>
<dbReference type="InterPro" id="IPR001647">
    <property type="entry name" value="HTH_TetR"/>
</dbReference>
<dbReference type="PROSITE" id="PS50977">
    <property type="entry name" value="HTH_TETR_2"/>
    <property type="match status" value="1"/>
</dbReference>
<evidence type="ECO:0000313" key="4">
    <source>
        <dbReference type="EMBL" id="KMS51433.1"/>
    </source>
</evidence>
<keyword evidence="1 2" id="KW-0238">DNA-binding</keyword>
<reference evidence="4 5" key="1">
    <citation type="journal article" date="2015" name="G3 (Bethesda)">
        <title>Insights into Ongoing Evolution of the Hexachlorocyclohexane Catabolic Pathway from Comparative Genomics of Ten Sphingomonadaceae Strains.</title>
        <authorList>
            <person name="Pearce S.L."/>
            <person name="Oakeshott J.G."/>
            <person name="Pandey G."/>
        </authorList>
    </citation>
    <scope>NUCLEOTIDE SEQUENCE [LARGE SCALE GENOMIC DNA]</scope>
    <source>
        <strain evidence="4 5">LL02</strain>
    </source>
</reference>
<evidence type="ECO:0000313" key="5">
    <source>
        <dbReference type="Proteomes" id="UP000052268"/>
    </source>
</evidence>
<gene>
    <name evidence="4" type="ORF">V474_04150</name>
</gene>
<keyword evidence="5" id="KW-1185">Reference proteome</keyword>
<dbReference type="OrthoDB" id="7185252at2"/>
<dbReference type="Proteomes" id="UP000052268">
    <property type="component" value="Unassembled WGS sequence"/>
</dbReference>
<dbReference type="EMBL" id="JACU01000012">
    <property type="protein sequence ID" value="KMS51433.1"/>
    <property type="molecule type" value="Genomic_DNA"/>
</dbReference>
<name>A0A0J7XJZ7_9SPHN</name>
<accession>A0A0J7XJZ7</accession>